<evidence type="ECO:0000259" key="2">
    <source>
        <dbReference type="Pfam" id="PF07034"/>
    </source>
</evidence>
<dbReference type="OrthoDB" id="392334at2759"/>
<feature type="region of interest" description="Disordered" evidence="1">
    <location>
        <begin position="318"/>
        <end position="349"/>
    </location>
</feature>
<dbReference type="VEuPathDB" id="PlasmoDB:PKNOH_S03329400"/>
<name>A0A1Y3DUD8_PLAKN</name>
<evidence type="ECO:0000313" key="3">
    <source>
        <dbReference type="EMBL" id="OTN68264.1"/>
    </source>
</evidence>
<organism evidence="3 4">
    <name type="scientific">Plasmodium knowlesi</name>
    <dbReference type="NCBI Taxonomy" id="5850"/>
    <lineage>
        <taxon>Eukaryota</taxon>
        <taxon>Sar</taxon>
        <taxon>Alveolata</taxon>
        <taxon>Apicomplexa</taxon>
        <taxon>Aconoidasida</taxon>
        <taxon>Haemosporida</taxon>
        <taxon>Plasmodiidae</taxon>
        <taxon>Plasmodium</taxon>
        <taxon>Plasmodium (Plasmodium)</taxon>
    </lineage>
</organism>
<feature type="region of interest" description="Disordered" evidence="1">
    <location>
        <begin position="719"/>
        <end position="738"/>
    </location>
</feature>
<feature type="compositionally biased region" description="Basic and acidic residues" evidence="1">
    <location>
        <begin position="761"/>
        <end position="779"/>
    </location>
</feature>
<feature type="domain" description="Origin recognition complex subunit 3 N-terminal" evidence="2">
    <location>
        <begin position="387"/>
        <end position="608"/>
    </location>
</feature>
<accession>A0A1Y3DUD8</accession>
<dbReference type="PANTHER" id="PTHR31765">
    <property type="entry name" value="PROTEIN CBG12783"/>
    <property type="match status" value="1"/>
</dbReference>
<dbReference type="InterPro" id="IPR045667">
    <property type="entry name" value="ORC3_N"/>
</dbReference>
<dbReference type="Pfam" id="PF07034">
    <property type="entry name" value="ORC3_N"/>
    <property type="match status" value="1"/>
</dbReference>
<reference evidence="3 4" key="1">
    <citation type="submission" date="2017-05" db="EMBL/GenBank/DDBJ databases">
        <title>PacBio assembly of a Plasmodium knowlesi genome sequence with Hi-C correction and manual annotation of the SICAvar gene family.</title>
        <authorList>
            <person name="Lapp S.A."/>
            <person name="Geraldo J.A."/>
            <person name="Chien J.-T."/>
            <person name="Ay F."/>
            <person name="Pakala S.B."/>
            <person name="Batugedara G."/>
            <person name="Humphrey J.C."/>
            <person name="Debarry J.D."/>
            <person name="Le Roch K.G."/>
            <person name="Galinski M.R."/>
            <person name="Kissinger J.C."/>
        </authorList>
    </citation>
    <scope>NUCLEOTIDE SEQUENCE [LARGE SCALE GENOMIC DNA]</scope>
    <source>
        <strain evidence="4">Malayan Strain Pk1 (A+)</strain>
    </source>
</reference>
<feature type="region of interest" description="Disordered" evidence="1">
    <location>
        <begin position="751"/>
        <end position="779"/>
    </location>
</feature>
<comment type="caution">
    <text evidence="3">The sequence shown here is derived from an EMBL/GenBank/DDBJ whole genome shotgun (WGS) entry which is preliminary data.</text>
</comment>
<dbReference type="OMA" id="NMHSHIN"/>
<feature type="region of interest" description="Disordered" evidence="1">
    <location>
        <begin position="229"/>
        <end position="255"/>
    </location>
</feature>
<sequence length="1427" mass="163990">MNNERRNKVYKGRGFILKAASKEYLEGNNKKKTKNTLNDRRRNIFNKYNPVVLPLLGNYKSRKDDQSGKNDINLLKESEINSFLLRNKAFRLTWSCIIDKIQKEIDIQISKNLSNVFEEIYSYSVSNHEYLPLILMTAGTNVADHEIIIDALSYELKKWNYNKAGRRGEADIHRGNVNGESIHSSLSATAGIPHTGLNILKSLKGVDEKWGVSNLSNGGEKAPYLEEQNEAQKGVNHSWVSTNKEEVEGKSREKKRRLNGSFDEFTQNESESYDENDVYLCSLNSSTSNNVNAAIYNIYSQLYREYKTREFLAKYKRKRGSNGGDKYPGDVRVSPRRMNSNDAEVTPLNGKKRDISSCPFIPNGEERSNYYNVGKSMVGKSMVDKHMVGKNMMSKNMVSKNMVSLDKLIELYRQMSEIDIKKEVASSGQNNINLSMEMSDIYSQMNDEKEYFFQAHAEVTLYSEQNGYFEDGRKKVRVIILIHDCEYFNINVLNGILNVLINLRIENKLCLSVILGVSTPSFFFSRITTPDTQSKLRIKTIDILNNKVICERVCDDLLFGDTLPFIINFRTMHAVKLLLHKNNQSISHLVHILYILTKEFYDNNLFSFLSLPMEYYLGYPLVDASEGEPVTEYSPYTFVRSNQKSFTDYSKFDMRALHRKIICLCYSANIYYAHLSFLKRKYSSILVKNYFTLHGKDSIVHTPTNSDTELDSFTLKRKANRSSVSQGNQKRKSVKGDIYVGCTQPGGEGAVAREATVSVSDGDRSSGHQHESEKKIKWENDNSLEESEFSWADESDPNAAPMGKRKKKILDRSLLAWQFKASTINWWFDHPFKDLVYSYENDNLKSSLKGSLKSEIDALLDSTEEKSVGNLHDMESVLEINKYLCEMALPRAILQMIERKYAFNIAINLINTIIKCKNEYSNSIKRVDYFRRLFLNFEKAKWTDNKSILYIEEIYKVVENDVKKCISFLIDIVTPYCFKNQEVLLSMLKEFKNYYTSVYALVYNLEDYLFLLKEKENEKEKHLFTNDDFARCWSSRYSFSFSVYYSLLFKLDDLIEMVRTLLSQQGVKSRSGNTASSAAGDEVHREEYSPLMGHGQKILPEKKKAYKRYLTIQNSSLKRGLKDETERKVNVEDISNSINLFLHEYVNMLLLPPLFCHPLAYEMVMHKPDKEFTDLMTRDIKTELLQTLCYTNPYKTGSLICSCCSFPENTTNPDMSTNIVDDGKVYLNPYYDNISSLEDLINVYRIYERCNKTVDLYNLFILFVNVKVDGTAEGVTPSSATTSSAIPSSGTSASTPPLCTHILQEYYLKFIIAVNTFCSFLKILKPPNVSALLNYTEKCENVSDDEAEEDGKGGKHGGEQSIGKYISDIRKSLQGCTSKKLLFGKLYYNQTIVSREMHLQRLLMQYNSDFRREVQCGNEPSGKRARI</sequence>
<dbReference type="PANTHER" id="PTHR31765:SF3">
    <property type="entry name" value="TRANSLATION INITIATION FACTOR IF-2"/>
    <property type="match status" value="1"/>
</dbReference>
<evidence type="ECO:0000256" key="1">
    <source>
        <dbReference type="SAM" id="MobiDB-lite"/>
    </source>
</evidence>
<protein>
    <recommendedName>
        <fullName evidence="2">Origin recognition complex subunit 3 N-terminal domain-containing protein</fullName>
    </recommendedName>
</protein>
<dbReference type="VEuPathDB" id="PlasmoDB:PKNH_0614600"/>
<dbReference type="eggNOG" id="ENOG502QSYS">
    <property type="taxonomic scope" value="Eukaryota"/>
</dbReference>
<proteinExistence type="predicted"/>
<evidence type="ECO:0000313" key="4">
    <source>
        <dbReference type="Proteomes" id="UP000195012"/>
    </source>
</evidence>
<gene>
    <name evidence="3" type="ORF">PKNOH_S03329400</name>
</gene>
<dbReference type="Proteomes" id="UP000195012">
    <property type="component" value="Unassembled WGS sequence"/>
</dbReference>
<dbReference type="EMBL" id="NETL01000017">
    <property type="protein sequence ID" value="OTN68264.1"/>
    <property type="molecule type" value="Genomic_DNA"/>
</dbReference>
<dbReference type="VEuPathDB" id="PlasmoDB:PKA1H_060019700"/>